<protein>
    <submittedName>
        <fullName evidence="2">Protein TolB</fullName>
    </submittedName>
</protein>
<dbReference type="RefSeq" id="WP_045257304.1">
    <property type="nucleotide sequence ID" value="NZ_JYJB01000008.1"/>
</dbReference>
<dbReference type="EMBL" id="JYJB01000008">
    <property type="protein sequence ID" value="KJL48051.1"/>
    <property type="molecule type" value="Genomic_DNA"/>
</dbReference>
<comment type="caution">
    <text evidence="2">The sequence shown here is derived from an EMBL/GenBank/DDBJ whole genome shotgun (WGS) entry which is preliminary data.</text>
</comment>
<dbReference type="STRING" id="273678.RS84_01680"/>
<dbReference type="PATRIC" id="fig|273678.4.peg.1682"/>
<sequence length="292" mass="31845">MSRGRELRPGQRCRLRVWDRATGAVRTVFESRDVLFEAPNWTADDRLLVNGDGRLGLLPVDGSAAPEEILAEGLPDANNDHVLAPDGQTVFASANDWHIWQLPLTGGAATRVTHDDGAMHFLHGVSPDGRRLAYVRLQPEGENWWASATIHTIGVDGRDDRAVTTHPGPADGCEWTPDGEWMLFNTEQFSPGRAQIARVRPDGSELTQLTFDERVNWFPHVSPDGEIAVYLSYPPGTTGHPADLEVELRLVSVDAWGSPTTIATLHGGQGTINVPSWAPDGSGFAFADYPVD</sequence>
<proteinExistence type="inferred from homology"/>
<gene>
    <name evidence="2" type="primary">tolB</name>
    <name evidence="2" type="ORF">RS84_01680</name>
</gene>
<dbReference type="PANTHER" id="PTHR36842:SF1">
    <property type="entry name" value="PROTEIN TOLB"/>
    <property type="match status" value="1"/>
</dbReference>
<accession>A0A0M2HMX1</accession>
<dbReference type="SUPFAM" id="SSF82171">
    <property type="entry name" value="DPP6 N-terminal domain-like"/>
    <property type="match status" value="1"/>
</dbReference>
<dbReference type="PANTHER" id="PTHR36842">
    <property type="entry name" value="PROTEIN TOLB HOMOLOG"/>
    <property type="match status" value="1"/>
</dbReference>
<dbReference type="InterPro" id="IPR011659">
    <property type="entry name" value="WD40"/>
</dbReference>
<keyword evidence="3" id="KW-1185">Reference proteome</keyword>
<comment type="similarity">
    <text evidence="1">Belongs to the TolB family.</text>
</comment>
<dbReference type="InterPro" id="IPR011042">
    <property type="entry name" value="6-blade_b-propeller_TolB-like"/>
</dbReference>
<dbReference type="AlphaFoldDB" id="A0A0M2HMX1"/>
<name>A0A0M2HMX1_9MICO</name>
<dbReference type="Proteomes" id="UP000033900">
    <property type="component" value="Unassembled WGS sequence"/>
</dbReference>
<dbReference type="Pfam" id="PF07676">
    <property type="entry name" value="PD40"/>
    <property type="match status" value="1"/>
</dbReference>
<reference evidence="2 3" key="1">
    <citation type="submission" date="2015-02" db="EMBL/GenBank/DDBJ databases">
        <title>Draft genome sequences of ten Microbacterium spp. with emphasis on heavy metal contaminated environments.</title>
        <authorList>
            <person name="Corretto E."/>
        </authorList>
    </citation>
    <scope>NUCLEOTIDE SEQUENCE [LARGE SCALE GENOMIC DNA]</scope>
    <source>
        <strain evidence="2 3">SA35</strain>
    </source>
</reference>
<dbReference type="Gene3D" id="2.120.10.30">
    <property type="entry name" value="TolB, C-terminal domain"/>
    <property type="match status" value="1"/>
</dbReference>
<evidence type="ECO:0000256" key="1">
    <source>
        <dbReference type="ARBA" id="ARBA00009820"/>
    </source>
</evidence>
<evidence type="ECO:0000313" key="2">
    <source>
        <dbReference type="EMBL" id="KJL48051.1"/>
    </source>
</evidence>
<organism evidence="2 3">
    <name type="scientific">Microbacterium hydrocarbonoxydans</name>
    <dbReference type="NCBI Taxonomy" id="273678"/>
    <lineage>
        <taxon>Bacteria</taxon>
        <taxon>Bacillati</taxon>
        <taxon>Actinomycetota</taxon>
        <taxon>Actinomycetes</taxon>
        <taxon>Micrococcales</taxon>
        <taxon>Microbacteriaceae</taxon>
        <taxon>Microbacterium</taxon>
    </lineage>
</organism>
<evidence type="ECO:0000313" key="3">
    <source>
        <dbReference type="Proteomes" id="UP000033900"/>
    </source>
</evidence>
<dbReference type="OrthoDB" id="262125at2"/>